<dbReference type="InterPro" id="IPR006683">
    <property type="entry name" value="Thioestr_dom"/>
</dbReference>
<evidence type="ECO:0000313" key="5">
    <source>
        <dbReference type="Proteomes" id="UP000297737"/>
    </source>
</evidence>
<comment type="caution">
    <text evidence="4">The sequence shown here is derived from an EMBL/GenBank/DDBJ whole genome shotgun (WGS) entry which is preliminary data.</text>
</comment>
<gene>
    <name evidence="4" type="ORF">EUV02_00745</name>
</gene>
<dbReference type="PANTHER" id="PTHR21660">
    <property type="entry name" value="THIOESTERASE SUPERFAMILY MEMBER-RELATED"/>
    <property type="match status" value="1"/>
</dbReference>
<dbReference type="SUPFAM" id="SSF54637">
    <property type="entry name" value="Thioesterase/thiol ester dehydrase-isomerase"/>
    <property type="match status" value="1"/>
</dbReference>
<evidence type="ECO:0000256" key="2">
    <source>
        <dbReference type="ARBA" id="ARBA00022801"/>
    </source>
</evidence>
<comment type="similarity">
    <text evidence="1">Belongs to the thioesterase PaaI family.</text>
</comment>
<dbReference type="OrthoDB" id="7061558at2"/>
<dbReference type="EMBL" id="SIHO01000001">
    <property type="protein sequence ID" value="TFU05599.1"/>
    <property type="molecule type" value="Genomic_DNA"/>
</dbReference>
<dbReference type="GO" id="GO:0047617">
    <property type="term" value="F:fatty acyl-CoA hydrolase activity"/>
    <property type="evidence" value="ECO:0007669"/>
    <property type="project" value="InterPro"/>
</dbReference>
<name>A0A4Y9EQQ4_9SPHN</name>
<evidence type="ECO:0000256" key="1">
    <source>
        <dbReference type="ARBA" id="ARBA00008324"/>
    </source>
</evidence>
<proteinExistence type="inferred from homology"/>
<dbReference type="RefSeq" id="WP_135244324.1">
    <property type="nucleotide sequence ID" value="NZ_SIHO01000001.1"/>
</dbReference>
<feature type="domain" description="Thioesterase" evidence="3">
    <location>
        <begin position="50"/>
        <end position="119"/>
    </location>
</feature>
<accession>A0A4Y9EQQ4</accession>
<reference evidence="4 5" key="1">
    <citation type="submission" date="2019-02" db="EMBL/GenBank/DDBJ databases">
        <title>Polymorphobacter sp. isolated from the lake at the Tibet of China.</title>
        <authorList>
            <person name="Li A."/>
        </authorList>
    </citation>
    <scope>NUCLEOTIDE SEQUENCE [LARGE SCALE GENOMIC DNA]</scope>
    <source>
        <strain evidence="4 5">DJ1R-1</strain>
    </source>
</reference>
<dbReference type="InterPro" id="IPR039298">
    <property type="entry name" value="ACOT13"/>
</dbReference>
<dbReference type="Gene3D" id="3.10.129.10">
    <property type="entry name" value="Hotdog Thioesterase"/>
    <property type="match status" value="1"/>
</dbReference>
<keyword evidence="2" id="KW-0378">Hydrolase</keyword>
<keyword evidence="5" id="KW-1185">Reference proteome</keyword>
<organism evidence="4 5">
    <name type="scientific">Glacieibacterium arshaanense</name>
    <dbReference type="NCBI Taxonomy" id="2511025"/>
    <lineage>
        <taxon>Bacteria</taxon>
        <taxon>Pseudomonadati</taxon>
        <taxon>Pseudomonadota</taxon>
        <taxon>Alphaproteobacteria</taxon>
        <taxon>Sphingomonadales</taxon>
        <taxon>Sphingosinicellaceae</taxon>
        <taxon>Glacieibacterium</taxon>
    </lineage>
</organism>
<dbReference type="AlphaFoldDB" id="A0A4Y9EQQ4"/>
<dbReference type="PANTHER" id="PTHR21660:SF1">
    <property type="entry name" value="ACYL-COENZYME A THIOESTERASE 13"/>
    <property type="match status" value="1"/>
</dbReference>
<dbReference type="Pfam" id="PF03061">
    <property type="entry name" value="4HBT"/>
    <property type="match status" value="1"/>
</dbReference>
<dbReference type="InterPro" id="IPR029069">
    <property type="entry name" value="HotDog_dom_sf"/>
</dbReference>
<dbReference type="Proteomes" id="UP000297737">
    <property type="component" value="Unassembled WGS sequence"/>
</dbReference>
<protein>
    <submittedName>
        <fullName evidence="4">PaaI family thioesterase</fullName>
    </submittedName>
</protein>
<dbReference type="CDD" id="cd03443">
    <property type="entry name" value="PaaI_thioesterase"/>
    <property type="match status" value="1"/>
</dbReference>
<sequence>MNDLIVPDGFVPHTRKSAVTAPWEPLYARVTGEAFILGLHIRPEHCNGRGLLHGGVIAALADNAMGLSAALRYDPAPGLVTVNLSVDYLGMAKLGQWVDFTTNFVKTGATLAFTSCLINADGVPCAKAAATFRVGPR</sequence>
<evidence type="ECO:0000259" key="3">
    <source>
        <dbReference type="Pfam" id="PF03061"/>
    </source>
</evidence>
<evidence type="ECO:0000313" key="4">
    <source>
        <dbReference type="EMBL" id="TFU05599.1"/>
    </source>
</evidence>